<evidence type="ECO:0000313" key="2">
    <source>
        <dbReference type="Proteomes" id="UP000035763"/>
    </source>
</evidence>
<keyword evidence="2" id="KW-1185">Reference proteome</keyword>
<evidence type="ECO:0000313" key="1">
    <source>
        <dbReference type="EMBL" id="CCH73763.1"/>
    </source>
</evidence>
<comment type="caution">
    <text evidence="1">The sequence shown here is derived from an EMBL/GenBank/DDBJ whole genome shotgun (WGS) entry which is preliminary data.</text>
</comment>
<gene>
    <name evidence="1" type="ORF">BN11_3220009</name>
</gene>
<proteinExistence type="predicted"/>
<dbReference type="EMBL" id="CAJA01000249">
    <property type="protein sequence ID" value="CCH73763.1"/>
    <property type="molecule type" value="Genomic_DNA"/>
</dbReference>
<accession>W6JW39</accession>
<sequence>MGWMWCTVAVSATPADACPEIRLLTPREVIERADELVGLQRAAYRIEADLIGDDRIPQLSAAAPD</sequence>
<dbReference type="Proteomes" id="UP000035763">
    <property type="component" value="Unassembled WGS sequence"/>
</dbReference>
<dbReference type="STRING" id="1193182.BN11_3220009"/>
<dbReference type="AlphaFoldDB" id="W6JW39"/>
<protein>
    <submittedName>
        <fullName evidence="1">Uncharacterized protein</fullName>
    </submittedName>
</protein>
<organism evidence="1 2">
    <name type="scientific">Nostocoides australiense Ben110</name>
    <dbReference type="NCBI Taxonomy" id="1193182"/>
    <lineage>
        <taxon>Bacteria</taxon>
        <taxon>Bacillati</taxon>
        <taxon>Actinomycetota</taxon>
        <taxon>Actinomycetes</taxon>
        <taxon>Micrococcales</taxon>
        <taxon>Intrasporangiaceae</taxon>
        <taxon>Nostocoides</taxon>
    </lineage>
</organism>
<name>W6JW39_9MICO</name>
<reference evidence="1 2" key="1">
    <citation type="journal article" date="2013" name="ISME J.">
        <title>A metabolic model for members of the genus Tetrasphaera involved in enhanced biological phosphorus removal.</title>
        <authorList>
            <person name="Kristiansen R."/>
            <person name="Nguyen H.T.T."/>
            <person name="Saunders A.M."/>
            <person name="Nielsen J.L."/>
            <person name="Wimmer R."/>
            <person name="Le V.Q."/>
            <person name="McIlroy S.J."/>
            <person name="Petrovski S."/>
            <person name="Seviour R.J."/>
            <person name="Calteau A."/>
            <person name="Nielsen K.L."/>
            <person name="Nielsen P.H."/>
        </authorList>
    </citation>
    <scope>NUCLEOTIDE SEQUENCE [LARGE SCALE GENOMIC DNA]</scope>
    <source>
        <strain evidence="1 2">Ben110</strain>
    </source>
</reference>